<dbReference type="InterPro" id="IPR036412">
    <property type="entry name" value="HAD-like_sf"/>
</dbReference>
<dbReference type="RefSeq" id="WP_189990487.1">
    <property type="nucleotide sequence ID" value="NZ_BNCB01000002.1"/>
</dbReference>
<dbReference type="EMBL" id="BNEA01000015">
    <property type="protein sequence ID" value="GHI54397.1"/>
    <property type="molecule type" value="Genomic_DNA"/>
</dbReference>
<dbReference type="Gene3D" id="3.40.50.1000">
    <property type="entry name" value="HAD superfamily/HAD-like"/>
    <property type="match status" value="1"/>
</dbReference>
<comment type="caution">
    <text evidence="1">The sequence shown here is derived from an EMBL/GenBank/DDBJ whole genome shotgun (WGS) entry which is preliminary data.</text>
</comment>
<organism evidence="1 2">
    <name type="scientific">Streptomyces rubradiris</name>
    <name type="common">Streptomyces achromogenes subsp. rubradiris</name>
    <dbReference type="NCBI Taxonomy" id="285531"/>
    <lineage>
        <taxon>Bacteria</taxon>
        <taxon>Bacillati</taxon>
        <taxon>Actinomycetota</taxon>
        <taxon>Actinomycetes</taxon>
        <taxon>Kitasatosporales</taxon>
        <taxon>Streptomycetaceae</taxon>
        <taxon>Streptomyces</taxon>
    </lineage>
</organism>
<evidence type="ECO:0000313" key="2">
    <source>
        <dbReference type="Proteomes" id="UP000646738"/>
    </source>
</evidence>
<gene>
    <name evidence="1" type="ORF">Srubr_42430</name>
</gene>
<evidence type="ECO:0008006" key="3">
    <source>
        <dbReference type="Google" id="ProtNLM"/>
    </source>
</evidence>
<evidence type="ECO:0000313" key="1">
    <source>
        <dbReference type="EMBL" id="GHI54397.1"/>
    </source>
</evidence>
<dbReference type="SUPFAM" id="SSF56784">
    <property type="entry name" value="HAD-like"/>
    <property type="match status" value="1"/>
</dbReference>
<proteinExistence type="predicted"/>
<sequence length="239" mass="26276">MTEQLEKLRMVALNIDGVLLNDTFSPVIHHFVTSRGGTYSADLERRIFSQPQAVAGKILAEVCGMRTSPMETIAVYFEDRARYLADHPVRVLDGAAELLRRIRALGLRTVCYGGLDASHFDRYLGHLTDLFDEPRYVCTNDIRPGLYEIAVDFAGLACDEVLFVDDVARVAEAARELGAPFIGHPSDFEHGYQRQLMAESGARHVVGSLDEIDDALLRTIDAEARAGTLWAGAPGKAVA</sequence>
<accession>A0ABQ3REW1</accession>
<protein>
    <recommendedName>
        <fullName evidence="3">HAD family phosphatase</fullName>
    </recommendedName>
</protein>
<dbReference type="Proteomes" id="UP000646738">
    <property type="component" value="Unassembled WGS sequence"/>
</dbReference>
<reference evidence="2" key="1">
    <citation type="submission" date="2023-07" db="EMBL/GenBank/DDBJ databases">
        <title>Whole genome shotgun sequence of Streptomyces achromogenes subsp. rubradiris NBRC 14000.</title>
        <authorList>
            <person name="Komaki H."/>
            <person name="Tamura T."/>
        </authorList>
    </citation>
    <scope>NUCLEOTIDE SEQUENCE [LARGE SCALE GENOMIC DNA]</scope>
    <source>
        <strain evidence="2">NBRC 14000</strain>
    </source>
</reference>
<keyword evidence="2" id="KW-1185">Reference proteome</keyword>
<name>A0ABQ3REW1_STRRR</name>
<dbReference type="InterPro" id="IPR023214">
    <property type="entry name" value="HAD_sf"/>
</dbReference>